<evidence type="ECO:0000313" key="6">
    <source>
        <dbReference type="Proteomes" id="UP000177682"/>
    </source>
</evidence>
<dbReference type="InterPro" id="IPR028939">
    <property type="entry name" value="P5C_Rdtase_cat_N"/>
</dbReference>
<dbReference type="Gene3D" id="3.40.50.720">
    <property type="entry name" value="NAD(P)-binding Rossmann-like Domain"/>
    <property type="match status" value="1"/>
</dbReference>
<comment type="caution">
    <text evidence="5">The sequence shown here is derived from an EMBL/GenBank/DDBJ whole genome shotgun (WGS) entry which is preliminary data.</text>
</comment>
<dbReference type="PANTHER" id="PTHR11645">
    <property type="entry name" value="PYRROLINE-5-CARBOXYLATE REDUCTASE"/>
    <property type="match status" value="1"/>
</dbReference>
<dbReference type="SUPFAM" id="SSF51735">
    <property type="entry name" value="NAD(P)-binding Rossmann-fold domains"/>
    <property type="match status" value="1"/>
</dbReference>
<name>A0A1F5PK34_9BACT</name>
<reference evidence="5 6" key="1">
    <citation type="journal article" date="2016" name="Nat. Commun.">
        <title>Thousands of microbial genomes shed light on interconnected biogeochemical processes in an aquifer system.</title>
        <authorList>
            <person name="Anantharaman K."/>
            <person name="Brown C.T."/>
            <person name="Hug L.A."/>
            <person name="Sharon I."/>
            <person name="Castelle C.J."/>
            <person name="Probst A.J."/>
            <person name="Thomas B.C."/>
            <person name="Singh A."/>
            <person name="Wilkins M.J."/>
            <person name="Karaoz U."/>
            <person name="Brodie E.L."/>
            <person name="Williams K.H."/>
            <person name="Hubbard S.S."/>
            <person name="Banfield J.F."/>
        </authorList>
    </citation>
    <scope>NUCLEOTIDE SEQUENCE [LARGE SCALE GENOMIC DNA]</scope>
</reference>
<dbReference type="EMBL" id="MFEY01000007">
    <property type="protein sequence ID" value="OGE90164.1"/>
    <property type="molecule type" value="Genomic_DNA"/>
</dbReference>
<dbReference type="Gene3D" id="1.10.3730.10">
    <property type="entry name" value="ProC C-terminal domain-like"/>
    <property type="match status" value="1"/>
</dbReference>
<dbReference type="InterPro" id="IPR036291">
    <property type="entry name" value="NAD(P)-bd_dom_sf"/>
</dbReference>
<dbReference type="GO" id="GO:0004735">
    <property type="term" value="F:pyrroline-5-carboxylate reductase activity"/>
    <property type="evidence" value="ECO:0007669"/>
    <property type="project" value="InterPro"/>
</dbReference>
<dbReference type="Proteomes" id="UP000177682">
    <property type="component" value="Unassembled WGS sequence"/>
</dbReference>
<evidence type="ECO:0000313" key="5">
    <source>
        <dbReference type="EMBL" id="OGE90164.1"/>
    </source>
</evidence>
<dbReference type="SUPFAM" id="SSF48179">
    <property type="entry name" value="6-phosphogluconate dehydrogenase C-terminal domain-like"/>
    <property type="match status" value="1"/>
</dbReference>
<dbReference type="InterPro" id="IPR008927">
    <property type="entry name" value="6-PGluconate_DH-like_C_sf"/>
</dbReference>
<dbReference type="PIRSF" id="PIRSF000193">
    <property type="entry name" value="Pyrrol-5-carb_rd"/>
    <property type="match status" value="1"/>
</dbReference>
<evidence type="ECO:0000256" key="2">
    <source>
        <dbReference type="PIRSR" id="PIRSR000193-1"/>
    </source>
</evidence>
<dbReference type="Pfam" id="PF03807">
    <property type="entry name" value="F420_oxidored"/>
    <property type="match status" value="1"/>
</dbReference>
<keyword evidence="2" id="KW-0521">NADP</keyword>
<evidence type="ECO:0000259" key="4">
    <source>
        <dbReference type="Pfam" id="PF14748"/>
    </source>
</evidence>
<evidence type="ECO:0000259" key="3">
    <source>
        <dbReference type="Pfam" id="PF03807"/>
    </source>
</evidence>
<dbReference type="PANTHER" id="PTHR11645:SF53">
    <property type="entry name" value="PYRROLINE-5-CARBOXYLATE REDUCTASE 3"/>
    <property type="match status" value="1"/>
</dbReference>
<evidence type="ECO:0008006" key="7">
    <source>
        <dbReference type="Google" id="ProtNLM"/>
    </source>
</evidence>
<feature type="domain" description="Pyrroline-5-carboxylate reductase catalytic N-terminal" evidence="3">
    <location>
        <begin position="6"/>
        <end position="101"/>
    </location>
</feature>
<organism evidence="5 6">
    <name type="scientific">Candidatus Doudnabacteria bacterium RIFCSPHIGHO2_12_FULL_48_16</name>
    <dbReference type="NCBI Taxonomy" id="1817838"/>
    <lineage>
        <taxon>Bacteria</taxon>
        <taxon>Candidatus Doudnaibacteriota</taxon>
    </lineage>
</organism>
<proteinExistence type="inferred from homology"/>
<evidence type="ECO:0000256" key="1">
    <source>
        <dbReference type="ARBA" id="ARBA00005525"/>
    </source>
</evidence>
<sequence>MSNSSKVALIGFGKLGSIIARRLVETQVCHPRELWVCRQDSRRLKEIEAQIPRCQARACLVEAVTDAEVVIVAVRPGDLAQVGRDLAPVLNPTQTVLSVVTGKTFVTLTRVLGTRRLVRASTSILAATGQARSVYMIEPSMATEVSGMAIQIIRSWGEALETVVENDVKTAIVAIGALPGLVAYGLGAFVAAIEAQGWSREEALREVLLSTLGLCHRAFDQKLDLADIVRSVATKGGITQAGLDVFAQLKLSEVIEAGIAAAITRTEELDG</sequence>
<comment type="similarity">
    <text evidence="1">Belongs to the pyrroline-5-carboxylate reductase family.</text>
</comment>
<dbReference type="InterPro" id="IPR000304">
    <property type="entry name" value="Pyrroline-COOH_reductase"/>
</dbReference>
<dbReference type="Pfam" id="PF14748">
    <property type="entry name" value="P5CR_dimer"/>
    <property type="match status" value="1"/>
</dbReference>
<dbReference type="GO" id="GO:0055129">
    <property type="term" value="P:L-proline biosynthetic process"/>
    <property type="evidence" value="ECO:0007669"/>
    <property type="project" value="TreeGrafter"/>
</dbReference>
<dbReference type="AlphaFoldDB" id="A0A1F5PK34"/>
<protein>
    <recommendedName>
        <fullName evidence="7">Pyrroline-5-carboxylate reductase</fullName>
    </recommendedName>
</protein>
<accession>A0A1F5PK34</accession>
<dbReference type="InterPro" id="IPR029036">
    <property type="entry name" value="P5CR_dimer"/>
</dbReference>
<feature type="binding site" evidence="2">
    <location>
        <begin position="73"/>
        <end position="76"/>
    </location>
    <ligand>
        <name>NADP(+)</name>
        <dbReference type="ChEBI" id="CHEBI:58349"/>
    </ligand>
</feature>
<feature type="domain" description="Pyrroline-5-carboxylate reductase dimerisation" evidence="4">
    <location>
        <begin position="165"/>
        <end position="269"/>
    </location>
</feature>
<feature type="binding site" evidence="2">
    <location>
        <begin position="10"/>
        <end position="15"/>
    </location>
    <ligand>
        <name>NADP(+)</name>
        <dbReference type="ChEBI" id="CHEBI:58349"/>
    </ligand>
</feature>
<gene>
    <name evidence="5" type="ORF">A3E29_03615</name>
</gene>